<sequence length="119" mass="13243">LIKSKNLKSFTLLFCYFLTTTPILLSVHCSPATTISVHLCKFSLSLFLFLLSSHFPTTVFALEPTPDGLPICDVLTMLSWLSMEGEDNAELDSPSRLPFDNDSVSDKGYIRLRKAELIG</sequence>
<dbReference type="EMBL" id="JACXVP010000004">
    <property type="protein sequence ID" value="KAG5608876.1"/>
    <property type="molecule type" value="Genomic_DNA"/>
</dbReference>
<gene>
    <name evidence="1" type="ORF">H5410_020157</name>
</gene>
<evidence type="ECO:0000313" key="2">
    <source>
        <dbReference type="Proteomes" id="UP000824120"/>
    </source>
</evidence>
<evidence type="ECO:0000313" key="1">
    <source>
        <dbReference type="EMBL" id="KAG5608876.1"/>
    </source>
</evidence>
<keyword evidence="2" id="KW-1185">Reference proteome</keyword>
<feature type="non-terminal residue" evidence="1">
    <location>
        <position position="1"/>
    </location>
</feature>
<name>A0A9J5ZBM6_SOLCO</name>
<dbReference type="AlphaFoldDB" id="A0A9J5ZBM6"/>
<protein>
    <submittedName>
        <fullName evidence="1">Uncharacterized protein</fullName>
    </submittedName>
</protein>
<accession>A0A9J5ZBM6</accession>
<dbReference type="Proteomes" id="UP000824120">
    <property type="component" value="Chromosome 4"/>
</dbReference>
<reference evidence="1 2" key="1">
    <citation type="submission" date="2020-09" db="EMBL/GenBank/DDBJ databases">
        <title>De no assembly of potato wild relative species, Solanum commersonii.</title>
        <authorList>
            <person name="Cho K."/>
        </authorList>
    </citation>
    <scope>NUCLEOTIDE SEQUENCE [LARGE SCALE GENOMIC DNA]</scope>
    <source>
        <strain evidence="1">LZ3.2</strain>
        <tissue evidence="1">Leaf</tissue>
    </source>
</reference>
<organism evidence="1 2">
    <name type="scientific">Solanum commersonii</name>
    <name type="common">Commerson's wild potato</name>
    <name type="synonym">Commerson's nightshade</name>
    <dbReference type="NCBI Taxonomy" id="4109"/>
    <lineage>
        <taxon>Eukaryota</taxon>
        <taxon>Viridiplantae</taxon>
        <taxon>Streptophyta</taxon>
        <taxon>Embryophyta</taxon>
        <taxon>Tracheophyta</taxon>
        <taxon>Spermatophyta</taxon>
        <taxon>Magnoliopsida</taxon>
        <taxon>eudicotyledons</taxon>
        <taxon>Gunneridae</taxon>
        <taxon>Pentapetalae</taxon>
        <taxon>asterids</taxon>
        <taxon>lamiids</taxon>
        <taxon>Solanales</taxon>
        <taxon>Solanaceae</taxon>
        <taxon>Solanoideae</taxon>
        <taxon>Solaneae</taxon>
        <taxon>Solanum</taxon>
    </lineage>
</organism>
<comment type="caution">
    <text evidence="1">The sequence shown here is derived from an EMBL/GenBank/DDBJ whole genome shotgun (WGS) entry which is preliminary data.</text>
</comment>
<proteinExistence type="predicted"/>